<sequence length="201" mass="23521">MREQMKVQLANLEWKASMLWISVFRNHLGMILMKAALTPEHLQKSVWSIYLKNMRVIEASLRCYKEKKPKSCYLLDASYLRARRQCETSLEKMIELLETACDYKIAPGKIVVLLFQNLFQSNRDYQLFRRLPQVPALFIAAGVFLNSNSIAWKEEQVQEQLLEDQLLAYSNHMFEIKLARINLCHRKCSCCVHDVVFMIGA</sequence>
<proteinExistence type="predicted"/>
<keyword evidence="1" id="KW-1185">Reference proteome</keyword>
<organism evidence="1 2">
    <name type="scientific">Ditylenchus dipsaci</name>
    <dbReference type="NCBI Taxonomy" id="166011"/>
    <lineage>
        <taxon>Eukaryota</taxon>
        <taxon>Metazoa</taxon>
        <taxon>Ecdysozoa</taxon>
        <taxon>Nematoda</taxon>
        <taxon>Chromadorea</taxon>
        <taxon>Rhabditida</taxon>
        <taxon>Tylenchina</taxon>
        <taxon>Tylenchomorpha</taxon>
        <taxon>Sphaerularioidea</taxon>
        <taxon>Anguinidae</taxon>
        <taxon>Anguininae</taxon>
        <taxon>Ditylenchus</taxon>
    </lineage>
</organism>
<dbReference type="AlphaFoldDB" id="A0A915DXU4"/>
<accession>A0A915DXU4</accession>
<protein>
    <submittedName>
        <fullName evidence="2">Uncharacterized protein</fullName>
    </submittedName>
</protein>
<dbReference type="WBParaSite" id="jg24822">
    <property type="protein sequence ID" value="jg24822"/>
    <property type="gene ID" value="jg24822"/>
</dbReference>
<dbReference type="Proteomes" id="UP000887574">
    <property type="component" value="Unplaced"/>
</dbReference>
<evidence type="ECO:0000313" key="1">
    <source>
        <dbReference type="Proteomes" id="UP000887574"/>
    </source>
</evidence>
<reference evidence="2" key="1">
    <citation type="submission" date="2022-11" db="UniProtKB">
        <authorList>
            <consortium name="WormBaseParasite"/>
        </authorList>
    </citation>
    <scope>IDENTIFICATION</scope>
</reference>
<name>A0A915DXU4_9BILA</name>
<evidence type="ECO:0000313" key="2">
    <source>
        <dbReference type="WBParaSite" id="jg24822"/>
    </source>
</evidence>